<accession>A0A5N7BS55</accession>
<gene>
    <name evidence="2" type="ORF">BDV23DRAFT_166438</name>
</gene>
<name>A0A5N7BS55_PETAA</name>
<evidence type="ECO:0000256" key="1">
    <source>
        <dbReference type="SAM" id="MobiDB-lite"/>
    </source>
</evidence>
<dbReference type="OrthoDB" id="5332316at2759"/>
<evidence type="ECO:0000313" key="2">
    <source>
        <dbReference type="EMBL" id="KAE8384650.1"/>
    </source>
</evidence>
<dbReference type="Proteomes" id="UP000326877">
    <property type="component" value="Unassembled WGS sequence"/>
</dbReference>
<sequence>MFNSPGGHLWISVTRRSISVFWKQRKLVQKSPSLSNAQASVSSSRRLGKLQDTPETYQPNTPRITDIVMGIEDRGAVIEHGRLRITSSELSHRDHKTALVLSGTSRSLTAYDFCRMLELEDNSLKGLEEVLPMRNRRTLERSGSWALVFISPAYAMEYQQRVDELQEIYSRQVTPTGTVSSNIPPAEKSINGRAKHCKLFNHALASTLQNASMAAQLFPFDSKLKHAIGIHRSLFQSKSSGYKFFPVKLHLDHPALPSFDSQYIRELIKLDGIMRGRKWALPETDDAVIQIETTTMSGLSPLDLGGADGHPSVNIAGVWQVNFLTAFDAARFVRVWHQKPLAVFGNISLDKPDIYVKAECIF</sequence>
<dbReference type="EMBL" id="ML735361">
    <property type="protein sequence ID" value="KAE8384650.1"/>
    <property type="molecule type" value="Genomic_DNA"/>
</dbReference>
<dbReference type="AlphaFoldDB" id="A0A5N7BS55"/>
<proteinExistence type="predicted"/>
<reference evidence="2" key="1">
    <citation type="submission" date="2019-04" db="EMBL/GenBank/DDBJ databases">
        <title>Friends and foes A comparative genomics studyof 23 Aspergillus species from section Flavi.</title>
        <authorList>
            <consortium name="DOE Joint Genome Institute"/>
            <person name="Kjaerbolling I."/>
            <person name="Vesth T."/>
            <person name="Frisvad J.C."/>
            <person name="Nybo J.L."/>
            <person name="Theobald S."/>
            <person name="Kildgaard S."/>
            <person name="Isbrandt T."/>
            <person name="Kuo A."/>
            <person name="Sato A."/>
            <person name="Lyhne E.K."/>
            <person name="Kogle M.E."/>
            <person name="Wiebenga A."/>
            <person name="Kun R.S."/>
            <person name="Lubbers R.J."/>
            <person name="Makela M.R."/>
            <person name="Barry K."/>
            <person name="Chovatia M."/>
            <person name="Clum A."/>
            <person name="Daum C."/>
            <person name="Haridas S."/>
            <person name="He G."/>
            <person name="LaButti K."/>
            <person name="Lipzen A."/>
            <person name="Mondo S."/>
            <person name="Riley R."/>
            <person name="Salamov A."/>
            <person name="Simmons B.A."/>
            <person name="Magnuson J.K."/>
            <person name="Henrissat B."/>
            <person name="Mortensen U.H."/>
            <person name="Larsen T.O."/>
            <person name="Devries R.P."/>
            <person name="Grigoriev I.V."/>
            <person name="Machida M."/>
            <person name="Baker S.E."/>
            <person name="Andersen M.R."/>
        </authorList>
    </citation>
    <scope>NUCLEOTIDE SEQUENCE [LARGE SCALE GENOMIC DNA]</scope>
    <source>
        <strain evidence="2">IBT 14317</strain>
    </source>
</reference>
<organism evidence="2">
    <name type="scientific">Petromyces alliaceus</name>
    <name type="common">Aspergillus alliaceus</name>
    <dbReference type="NCBI Taxonomy" id="209559"/>
    <lineage>
        <taxon>Eukaryota</taxon>
        <taxon>Fungi</taxon>
        <taxon>Dikarya</taxon>
        <taxon>Ascomycota</taxon>
        <taxon>Pezizomycotina</taxon>
        <taxon>Eurotiomycetes</taxon>
        <taxon>Eurotiomycetidae</taxon>
        <taxon>Eurotiales</taxon>
        <taxon>Aspergillaceae</taxon>
        <taxon>Aspergillus</taxon>
        <taxon>Aspergillus subgen. Circumdati</taxon>
    </lineage>
</organism>
<feature type="compositionally biased region" description="Low complexity" evidence="1">
    <location>
        <begin position="33"/>
        <end position="44"/>
    </location>
</feature>
<feature type="region of interest" description="Disordered" evidence="1">
    <location>
        <begin position="33"/>
        <end position="59"/>
    </location>
</feature>
<protein>
    <submittedName>
        <fullName evidence="2">Uncharacterized protein</fullName>
    </submittedName>
</protein>